<feature type="compositionally biased region" description="Polar residues" evidence="1">
    <location>
        <begin position="21"/>
        <end position="40"/>
    </location>
</feature>
<evidence type="ECO:0000313" key="3">
    <source>
        <dbReference type="Proteomes" id="UP000887013"/>
    </source>
</evidence>
<accession>A0A8X6QWZ4</accession>
<dbReference type="AlphaFoldDB" id="A0A8X6QWZ4"/>
<comment type="caution">
    <text evidence="2">The sequence shown here is derived from an EMBL/GenBank/DDBJ whole genome shotgun (WGS) entry which is preliminary data.</text>
</comment>
<evidence type="ECO:0000313" key="2">
    <source>
        <dbReference type="EMBL" id="GFU40942.1"/>
    </source>
</evidence>
<gene>
    <name evidence="2" type="ORF">NPIL_310931</name>
</gene>
<organism evidence="2 3">
    <name type="scientific">Nephila pilipes</name>
    <name type="common">Giant wood spider</name>
    <name type="synonym">Nephila maculata</name>
    <dbReference type="NCBI Taxonomy" id="299642"/>
    <lineage>
        <taxon>Eukaryota</taxon>
        <taxon>Metazoa</taxon>
        <taxon>Ecdysozoa</taxon>
        <taxon>Arthropoda</taxon>
        <taxon>Chelicerata</taxon>
        <taxon>Arachnida</taxon>
        <taxon>Araneae</taxon>
        <taxon>Araneomorphae</taxon>
        <taxon>Entelegynae</taxon>
        <taxon>Araneoidea</taxon>
        <taxon>Nephilidae</taxon>
        <taxon>Nephila</taxon>
    </lineage>
</organism>
<dbReference type="EMBL" id="BMAW01084981">
    <property type="protein sequence ID" value="GFU40942.1"/>
    <property type="molecule type" value="Genomic_DNA"/>
</dbReference>
<dbReference type="Proteomes" id="UP000887013">
    <property type="component" value="Unassembled WGS sequence"/>
</dbReference>
<sequence>MADGMNQEFSDMHWKVRPSDGNGNLAQRFSNNGGEETGLQPFTESLSTLAAELDVPPTEYCENVPLPDPKSTTFNEISFTAKDFVNTIMHSCGRWLIPMPVYHGILKNVWAGILGDARIKETYLLQQDLPKLLRSVPAAVQRDVGFMYDGALLPSR</sequence>
<proteinExistence type="predicted"/>
<protein>
    <submittedName>
        <fullName evidence="2">Uncharacterized protein</fullName>
    </submittedName>
</protein>
<feature type="region of interest" description="Disordered" evidence="1">
    <location>
        <begin position="1"/>
        <end position="40"/>
    </location>
</feature>
<name>A0A8X6QWZ4_NEPPI</name>
<evidence type="ECO:0000256" key="1">
    <source>
        <dbReference type="SAM" id="MobiDB-lite"/>
    </source>
</evidence>
<keyword evidence="3" id="KW-1185">Reference proteome</keyword>
<reference evidence="2" key="1">
    <citation type="submission" date="2020-08" db="EMBL/GenBank/DDBJ databases">
        <title>Multicomponent nature underlies the extraordinary mechanical properties of spider dragline silk.</title>
        <authorList>
            <person name="Kono N."/>
            <person name="Nakamura H."/>
            <person name="Mori M."/>
            <person name="Yoshida Y."/>
            <person name="Ohtoshi R."/>
            <person name="Malay A.D."/>
            <person name="Moran D.A.P."/>
            <person name="Tomita M."/>
            <person name="Numata K."/>
            <person name="Arakawa K."/>
        </authorList>
    </citation>
    <scope>NUCLEOTIDE SEQUENCE</scope>
</reference>